<keyword evidence="1" id="KW-0472">Membrane</keyword>
<evidence type="ECO:0000256" key="1">
    <source>
        <dbReference type="SAM" id="Phobius"/>
    </source>
</evidence>
<feature type="domain" description="Protein kinase" evidence="3">
    <location>
        <begin position="396"/>
        <end position="657"/>
    </location>
</feature>
<dbReference type="InterPro" id="IPR051681">
    <property type="entry name" value="Ser/Thr_Kinases-Pseudokinases"/>
</dbReference>
<dbReference type="AlphaFoldDB" id="H3H2F5"/>
<sequence>MAVLTLSVLFGALWGVVRAQTITFQSLDAASSSASLPSGNSSFAFDGSNSDIAQQLYVRYKAGDACDQATLTSIPTAVTDRLEPLNINFNSLPGLVQRAVLWDSGFGISPGNEPIQIWTLENYSMAQIAVPKYEVANVDCTFLNCSQPNDVEAYYTKYCTGYQILNASRCVADTFEDPGAGDFLGMMWSTGGDPDMTPELRFRDHTWTQDVEQFGGNITFSVYSVHTVSSSEDPAWDVCPSGYASVTVPCHRRDEFTDAFMAANTTKPTGSAWVTTWLQQEFAQDSGFDMLLFIPIVLGAVAVVGLVGVFWRWRVKKKEQEKTLSNAWEHSGDYSYFMSGSEPGEMVLRPMIVTSQLSTQLSSLSSHYESAGSNKTLKILLGSEHLQDKYMPFDSLVFQKALSKGASGEVWICEYNGRKVAVKRLLQSKEQKAQNVQAFAEEIELGASLVHPHIVEFIGVAWNTLNNLVMVLEYLPKGSLQQYLKLDGSQLSWWMGKLHMAVGIAQALEYLHGRSPSLIHRDLKSSNILLTEELEPKLIDFGVSRDRAEATMTGGIGTPYWTAPEILIGKRYTEQADIYSFGVVLSELDTGKSPYSDTLTECGGMPKPFYILQDVMAGKLRPSFSPTCPLHVLQLGLSCLAIDPANRPTARELVQWLENSDGEQ</sequence>
<dbReference type="PROSITE" id="PS50011">
    <property type="entry name" value="PROTEIN_KINASE_DOM"/>
    <property type="match status" value="1"/>
</dbReference>
<evidence type="ECO:0000313" key="5">
    <source>
        <dbReference type="Proteomes" id="UP000005238"/>
    </source>
</evidence>
<dbReference type="VEuPathDB" id="FungiDB:KRP23_7931"/>
<dbReference type="eggNOG" id="KOG0192">
    <property type="taxonomic scope" value="Eukaryota"/>
</dbReference>
<dbReference type="SMART" id="SM00220">
    <property type="entry name" value="S_TKc"/>
    <property type="match status" value="1"/>
</dbReference>
<reference evidence="4" key="2">
    <citation type="submission" date="2015-06" db="UniProtKB">
        <authorList>
            <consortium name="EnsemblProtists"/>
        </authorList>
    </citation>
    <scope>IDENTIFICATION</scope>
    <source>
        <strain evidence="4">Pr102</strain>
    </source>
</reference>
<keyword evidence="2" id="KW-0732">Signal</keyword>
<dbReference type="VEuPathDB" id="FungiDB:KRP23_12415"/>
<keyword evidence="5" id="KW-1185">Reference proteome</keyword>
<dbReference type="VEuPathDB" id="FungiDB:KRP22_13091"/>
<dbReference type="HOGENOM" id="CLU_000288_63_45_1"/>
<dbReference type="Gene3D" id="1.10.510.10">
    <property type="entry name" value="Transferase(Phosphotransferase) domain 1"/>
    <property type="match status" value="1"/>
</dbReference>
<dbReference type="OMA" id="ENGGMPK"/>
<dbReference type="InterPro" id="IPR000719">
    <property type="entry name" value="Prot_kinase_dom"/>
</dbReference>
<dbReference type="PANTHER" id="PTHR44329">
    <property type="entry name" value="SERINE/THREONINE-PROTEIN KINASE TNNI3K-RELATED"/>
    <property type="match status" value="1"/>
</dbReference>
<dbReference type="InParanoid" id="H3H2F5"/>
<evidence type="ECO:0000313" key="4">
    <source>
        <dbReference type="EnsemblProtists" id="Phyra84553"/>
    </source>
</evidence>
<dbReference type="GO" id="GO:0007165">
    <property type="term" value="P:signal transduction"/>
    <property type="evidence" value="ECO:0000318"/>
    <property type="project" value="GO_Central"/>
</dbReference>
<name>H3H2F5_PHYRM</name>
<dbReference type="PROSITE" id="PS00108">
    <property type="entry name" value="PROTEIN_KINASE_ST"/>
    <property type="match status" value="1"/>
</dbReference>
<dbReference type="EMBL" id="DS566113">
    <property type="status" value="NOT_ANNOTATED_CDS"/>
    <property type="molecule type" value="Genomic_DNA"/>
</dbReference>
<dbReference type="GO" id="GO:0005524">
    <property type="term" value="F:ATP binding"/>
    <property type="evidence" value="ECO:0007669"/>
    <property type="project" value="InterPro"/>
</dbReference>
<feature type="signal peptide" evidence="2">
    <location>
        <begin position="1"/>
        <end position="19"/>
    </location>
</feature>
<dbReference type="Gene3D" id="3.30.200.20">
    <property type="entry name" value="Phosphorylase Kinase, domain 1"/>
    <property type="match status" value="1"/>
</dbReference>
<keyword evidence="1" id="KW-0812">Transmembrane</keyword>
<dbReference type="Pfam" id="PF00069">
    <property type="entry name" value="Pkinase"/>
    <property type="match status" value="1"/>
</dbReference>
<dbReference type="Proteomes" id="UP000005238">
    <property type="component" value="Unassembled WGS sequence"/>
</dbReference>
<protein>
    <recommendedName>
        <fullName evidence="3">Protein kinase domain-containing protein</fullName>
    </recommendedName>
</protein>
<dbReference type="STRING" id="164328.H3H2F5"/>
<dbReference type="PANTHER" id="PTHR44329:SF214">
    <property type="entry name" value="PROTEIN KINASE DOMAIN-CONTAINING PROTEIN"/>
    <property type="match status" value="1"/>
</dbReference>
<dbReference type="GO" id="GO:0004674">
    <property type="term" value="F:protein serine/threonine kinase activity"/>
    <property type="evidence" value="ECO:0000318"/>
    <property type="project" value="GO_Central"/>
</dbReference>
<dbReference type="InterPro" id="IPR011009">
    <property type="entry name" value="Kinase-like_dom_sf"/>
</dbReference>
<accession>H3H2F5</accession>
<evidence type="ECO:0000259" key="3">
    <source>
        <dbReference type="PROSITE" id="PS50011"/>
    </source>
</evidence>
<dbReference type="SUPFAM" id="SSF56112">
    <property type="entry name" value="Protein kinase-like (PK-like)"/>
    <property type="match status" value="1"/>
</dbReference>
<proteinExistence type="predicted"/>
<dbReference type="VEuPathDB" id="FungiDB:KRP22_14914"/>
<keyword evidence="1" id="KW-1133">Transmembrane helix</keyword>
<feature type="chain" id="PRO_5003587030" description="Protein kinase domain-containing protein" evidence="2">
    <location>
        <begin position="20"/>
        <end position="664"/>
    </location>
</feature>
<organism evidence="4 5">
    <name type="scientific">Phytophthora ramorum</name>
    <name type="common">Sudden oak death agent</name>
    <dbReference type="NCBI Taxonomy" id="164328"/>
    <lineage>
        <taxon>Eukaryota</taxon>
        <taxon>Sar</taxon>
        <taxon>Stramenopiles</taxon>
        <taxon>Oomycota</taxon>
        <taxon>Peronosporomycetes</taxon>
        <taxon>Peronosporales</taxon>
        <taxon>Peronosporaceae</taxon>
        <taxon>Phytophthora</taxon>
    </lineage>
</organism>
<dbReference type="EnsemblProtists" id="Phyra84553">
    <property type="protein sequence ID" value="Phyra84553"/>
    <property type="gene ID" value="Phyra84553"/>
</dbReference>
<feature type="transmembrane region" description="Helical" evidence="1">
    <location>
        <begin position="290"/>
        <end position="311"/>
    </location>
</feature>
<evidence type="ECO:0000256" key="2">
    <source>
        <dbReference type="SAM" id="SignalP"/>
    </source>
</evidence>
<dbReference type="InterPro" id="IPR008271">
    <property type="entry name" value="Ser/Thr_kinase_AS"/>
</dbReference>
<reference evidence="5" key="1">
    <citation type="journal article" date="2006" name="Science">
        <title>Phytophthora genome sequences uncover evolutionary origins and mechanisms of pathogenesis.</title>
        <authorList>
            <person name="Tyler B.M."/>
            <person name="Tripathy S."/>
            <person name="Zhang X."/>
            <person name="Dehal P."/>
            <person name="Jiang R.H."/>
            <person name="Aerts A."/>
            <person name="Arredondo F.D."/>
            <person name="Baxter L."/>
            <person name="Bensasson D."/>
            <person name="Beynon J.L."/>
            <person name="Chapman J."/>
            <person name="Damasceno C.M."/>
            <person name="Dorrance A.E."/>
            <person name="Dou D."/>
            <person name="Dickerman A.W."/>
            <person name="Dubchak I.L."/>
            <person name="Garbelotto M."/>
            <person name="Gijzen M."/>
            <person name="Gordon S.G."/>
            <person name="Govers F."/>
            <person name="Grunwald N.J."/>
            <person name="Huang W."/>
            <person name="Ivors K.L."/>
            <person name="Jones R.W."/>
            <person name="Kamoun S."/>
            <person name="Krampis K."/>
            <person name="Lamour K.H."/>
            <person name="Lee M.K."/>
            <person name="McDonald W.H."/>
            <person name="Medina M."/>
            <person name="Meijer H.J."/>
            <person name="Nordberg E.K."/>
            <person name="Maclean D.J."/>
            <person name="Ospina-Giraldo M.D."/>
            <person name="Morris P.F."/>
            <person name="Phuntumart V."/>
            <person name="Putnam N.H."/>
            <person name="Rash S."/>
            <person name="Rose J.K."/>
            <person name="Sakihama Y."/>
            <person name="Salamov A.A."/>
            <person name="Savidor A."/>
            <person name="Scheuring C.F."/>
            <person name="Smith B.M."/>
            <person name="Sobral B.W."/>
            <person name="Terry A."/>
            <person name="Torto-Alalibo T.A."/>
            <person name="Win J."/>
            <person name="Xu Z."/>
            <person name="Zhang H."/>
            <person name="Grigoriev I.V."/>
            <person name="Rokhsar D.S."/>
            <person name="Boore J.L."/>
        </authorList>
    </citation>
    <scope>NUCLEOTIDE SEQUENCE [LARGE SCALE GENOMIC DNA]</scope>
    <source>
        <strain evidence="5">Pr102</strain>
    </source>
</reference>